<evidence type="ECO:0000313" key="1">
    <source>
        <dbReference type="EMBL" id="NMG15141.1"/>
    </source>
</evidence>
<reference evidence="1 2" key="1">
    <citation type="submission" date="2019-12" db="EMBL/GenBank/DDBJ databases">
        <title>Comparative genomics gives insights into the taxonomy of the Azoarcus-Aromatoleum group and reveals separate origins of nif in the plant-associated Azoarcus and non-plant-associated Aromatoleum sub-groups.</title>
        <authorList>
            <person name="Lafos M."/>
            <person name="Maluk M."/>
            <person name="Batista M."/>
            <person name="Junghare M."/>
            <person name="Carmona M."/>
            <person name="Faoro H."/>
            <person name="Cruz L.M."/>
            <person name="Battistoni F."/>
            <person name="De Souza E."/>
            <person name="Pedrosa F."/>
            <person name="Chen W.-M."/>
            <person name="Poole P.S."/>
            <person name="Dixon R.A."/>
            <person name="James E.K."/>
        </authorList>
    </citation>
    <scope>NUCLEOTIDE SEQUENCE [LARGE SCALE GENOMIC DNA]</scope>
    <source>
        <strain evidence="1 2">PbN1</strain>
    </source>
</reference>
<sequence>MTAISYGLCVSRADGKQVSLLMRLLHDFINYRSQCGIKDSREGCLTLTESKASIHWVKDGDGELLAEQRWAAGELK</sequence>
<dbReference type="EMBL" id="WTVP01000011">
    <property type="protein sequence ID" value="NMG15141.1"/>
    <property type="molecule type" value="Genomic_DNA"/>
</dbReference>
<gene>
    <name evidence="1" type="ORF">GPA24_06200</name>
</gene>
<accession>A0ABX1NT38</accession>
<keyword evidence="2" id="KW-1185">Reference proteome</keyword>
<dbReference type="RefSeq" id="WP_169201842.1">
    <property type="nucleotide sequence ID" value="NZ_CP059467.1"/>
</dbReference>
<comment type="caution">
    <text evidence="1">The sequence shown here is derived from an EMBL/GenBank/DDBJ whole genome shotgun (WGS) entry which is preliminary data.</text>
</comment>
<proteinExistence type="predicted"/>
<organism evidence="1 2">
    <name type="scientific">Aromatoleum bremense</name>
    <dbReference type="NCBI Taxonomy" id="76115"/>
    <lineage>
        <taxon>Bacteria</taxon>
        <taxon>Pseudomonadati</taxon>
        <taxon>Pseudomonadota</taxon>
        <taxon>Betaproteobacteria</taxon>
        <taxon>Rhodocyclales</taxon>
        <taxon>Rhodocyclaceae</taxon>
        <taxon>Aromatoleum</taxon>
    </lineage>
</organism>
<dbReference type="Proteomes" id="UP000633943">
    <property type="component" value="Unassembled WGS sequence"/>
</dbReference>
<evidence type="ECO:0000313" key="2">
    <source>
        <dbReference type="Proteomes" id="UP000633943"/>
    </source>
</evidence>
<name>A0ABX1NT38_9RHOO</name>
<protein>
    <submittedName>
        <fullName evidence="1">Uncharacterized protein</fullName>
    </submittedName>
</protein>